<evidence type="ECO:0000313" key="2">
    <source>
        <dbReference type="EMBL" id="KWX02502.1"/>
    </source>
</evidence>
<name>A0A132N167_9ACTN</name>
<reference evidence="5" key="4">
    <citation type="submission" date="2015-04" db="EMBL/GenBank/DDBJ databases">
        <title>Physiological reanalysis, assessment of diazotrophy, and genome sequences of multiple isolates of Streptomyces thermoautotrophicus.</title>
        <authorList>
            <person name="MacKellar D.C."/>
            <person name="Lieber L."/>
            <person name="Norman J."/>
            <person name="Bolger A."/>
            <person name="Tobin C."/>
            <person name="Murray J.W."/>
            <person name="Chang R."/>
            <person name="Ford T."/>
            <person name="Nguyen P.Q."/>
            <person name="Woodward J."/>
            <person name="Permingeat H."/>
            <person name="Joshi N.S."/>
            <person name="Silver P.A."/>
            <person name="Usadel B."/>
            <person name="Rutherford A.W."/>
            <person name="Friesen M."/>
            <person name="Prell J."/>
        </authorList>
    </citation>
    <scope>NUCLEOTIDE SEQUENCE [LARGE SCALE GENOMIC DNA]</scope>
    <source>
        <strain evidence="5">H1</strain>
    </source>
</reference>
<evidence type="ECO:0000313" key="4">
    <source>
        <dbReference type="EMBL" id="KWX07566.1"/>
    </source>
</evidence>
<organism evidence="3 7">
    <name type="scientific">Carbonactinospora thermoautotrophica</name>
    <dbReference type="NCBI Taxonomy" id="1469144"/>
    <lineage>
        <taxon>Bacteria</taxon>
        <taxon>Bacillati</taxon>
        <taxon>Actinomycetota</taxon>
        <taxon>Actinomycetes</taxon>
        <taxon>Kitasatosporales</taxon>
        <taxon>Carbonactinosporaceae</taxon>
        <taxon>Carbonactinospora</taxon>
    </lineage>
</organism>
<reference evidence="2" key="3">
    <citation type="submission" date="2015-04" db="EMBL/GenBank/DDBJ databases">
        <title>Physiological reanalysis, assessment of diazotrophy, and genome sequences of multiple isolates of Streptomyces thermoautotrophicus.</title>
        <authorList>
            <person name="MacKellar D.C."/>
            <person name="Lieber L."/>
            <person name="Norman J."/>
            <person name="Bolger A."/>
            <person name="Tobin C."/>
            <person name="Murray J.W."/>
            <person name="Woodward J."/>
            <person name="Friesen M."/>
            <person name="Prell J."/>
        </authorList>
    </citation>
    <scope>NUCLEOTIDE SEQUENCE [LARGE SCALE GENOMIC DNA]</scope>
    <source>
        <strain evidence="2">H1</strain>
    </source>
</reference>
<reference evidence="3 7" key="2">
    <citation type="submission" date="2015-02" db="EMBL/GenBank/DDBJ databases">
        <title>Physiological reanalysis, assessment of diazotrophy, and genome sequences of multiple isolates of Streptomyces thermoautotrophicus.</title>
        <authorList>
            <person name="MacKellar D.C."/>
            <person name="Lieber L."/>
            <person name="Norman J."/>
            <person name="Bolger A."/>
            <person name="Tobin C."/>
            <person name="Murray J.W."/>
            <person name="Prell J."/>
        </authorList>
    </citation>
    <scope>NUCLEOTIDE SEQUENCE [LARGE SCALE GENOMIC DNA]</scope>
    <source>
        <strain evidence="3 7">UBT1</strain>
    </source>
</reference>
<dbReference type="PATRIC" id="fig|1469144.10.peg.3804"/>
<dbReference type="EMBL" id="LAXD01000001">
    <property type="protein sequence ID" value="KWX02502.1"/>
    <property type="molecule type" value="Genomic_DNA"/>
</dbReference>
<dbReference type="OrthoDB" id="4225390at2"/>
<dbReference type="EMBL" id="JYIK01001049">
    <property type="protein sequence ID" value="KWX07566.1"/>
    <property type="molecule type" value="Genomic_DNA"/>
</dbReference>
<evidence type="ECO:0000313" key="3">
    <source>
        <dbReference type="EMBL" id="KWX03878.1"/>
    </source>
</evidence>
<comment type="caution">
    <text evidence="3">The sequence shown here is derived from an EMBL/GenBank/DDBJ whole genome shotgun (WGS) entry which is preliminary data.</text>
</comment>
<dbReference type="EMBL" id="JYIJ01000017">
    <property type="protein sequence ID" value="KWX03878.1"/>
    <property type="molecule type" value="Genomic_DNA"/>
</dbReference>
<accession>A0A132N167</accession>
<feature type="domain" description="DUF397" evidence="1">
    <location>
        <begin position="10"/>
        <end position="67"/>
    </location>
</feature>
<proteinExistence type="predicted"/>
<dbReference type="STRING" id="1469144.LI90_3545"/>
<dbReference type="Proteomes" id="UP000070659">
    <property type="component" value="Unassembled WGS sequence"/>
</dbReference>
<sequence>MTDKDLLARAVWRVSSFSTGGGNGSGTCVQVAALDDGRIAVRNSNHPDKGVVFFTRAEMAAWIKGVKNGEFDDLT</sequence>
<dbReference type="Proteomes" id="UP000070598">
    <property type="component" value="Unassembled WGS sequence"/>
</dbReference>
<dbReference type="Pfam" id="PF04149">
    <property type="entry name" value="DUF397"/>
    <property type="match status" value="1"/>
</dbReference>
<evidence type="ECO:0000313" key="6">
    <source>
        <dbReference type="Proteomes" id="UP000070598"/>
    </source>
</evidence>
<evidence type="ECO:0000259" key="1">
    <source>
        <dbReference type="Pfam" id="PF04149"/>
    </source>
</evidence>
<reference evidence="6" key="1">
    <citation type="submission" date="2015-02" db="EMBL/GenBank/DDBJ databases">
        <title>Physiological reanalysis, assessment of diazotrophy, and genome sequences of multiple isolates of Streptomyces thermoautotrophicus.</title>
        <authorList>
            <person name="MacKellar D.C."/>
            <person name="Lieber L."/>
            <person name="Norman J."/>
            <person name="Bolger A."/>
            <person name="Tobin C."/>
            <person name="Murray J.W."/>
            <person name="Friesen M."/>
            <person name="Prell J."/>
        </authorList>
    </citation>
    <scope>NUCLEOTIDE SEQUENCE [LARGE SCALE GENOMIC DNA]</scope>
    <source>
        <strain evidence="6">UBT1</strain>
    </source>
</reference>
<evidence type="ECO:0000313" key="5">
    <source>
        <dbReference type="Proteomes" id="UP000070188"/>
    </source>
</evidence>
<dbReference type="AlphaFoldDB" id="A0A132N167"/>
<gene>
    <name evidence="2" type="ORF">LI90_3545</name>
    <name evidence="3" type="ORF">TH66_12250</name>
    <name evidence="4" type="ORF">TR74_18410</name>
</gene>
<protein>
    <recommendedName>
        <fullName evidence="1">DUF397 domain-containing protein</fullName>
    </recommendedName>
</protein>
<dbReference type="Proteomes" id="UP000070188">
    <property type="component" value="Unassembled WGS sequence"/>
</dbReference>
<evidence type="ECO:0000313" key="7">
    <source>
        <dbReference type="Proteomes" id="UP000070659"/>
    </source>
</evidence>
<dbReference type="InterPro" id="IPR007278">
    <property type="entry name" value="DUF397"/>
</dbReference>
<keyword evidence="5" id="KW-1185">Reference proteome</keyword>